<sequence>MSLPSTLEQQMLDLINQERTGAGLAPLTFNGDLNEASEDHSTWMLGTDTFSHTGQSGSSAGDRIVAAGYELEGNWTWGENIGWQSERGAPGLADDVEDIHQSLMNSPGHRANILNPSFEEIGIGIERGDFENFDSVMVTQNFGATDAVMDDTDPQQPPMPDDPTTGAPDDDEPPIAEGPDDEAPTDDEPPVAEGPDGETPDDEPPVAEGPDSETPDDEPPVAEGPDDEAPDDEEPPVAEGPDDDTPDSEPPIADGPDGETPDDEPPVAEGPDDETPDGEPPVAEGPDDETPDDQEPPVAEGPDGETPDAEPPVAEGPDHDGFDVDQFLADLSDMLEGLFDGFDFVASGDCDTIDMEDDPVTDTDSLPQSDDMGQDDMAFMCDDWPADEFDFQVSVSVTIEFDLV</sequence>
<dbReference type="Proteomes" id="UP000193224">
    <property type="component" value="Unassembled WGS sequence"/>
</dbReference>
<dbReference type="Pfam" id="PF00188">
    <property type="entry name" value="CAP"/>
    <property type="match status" value="1"/>
</dbReference>
<evidence type="ECO:0000259" key="2">
    <source>
        <dbReference type="Pfam" id="PF00188"/>
    </source>
</evidence>
<gene>
    <name evidence="3" type="ORF">ROA7745_01752</name>
</gene>
<feature type="domain" description="SCP" evidence="2">
    <location>
        <begin position="12"/>
        <end position="142"/>
    </location>
</feature>
<dbReference type="InterPro" id="IPR035940">
    <property type="entry name" value="CAP_sf"/>
</dbReference>
<name>A0A1X7BQM6_9RHOB</name>
<feature type="compositionally biased region" description="Acidic residues" evidence="1">
    <location>
        <begin position="256"/>
        <end position="277"/>
    </location>
</feature>
<protein>
    <submittedName>
        <fullName evidence="3">Cysteine-rich secretory protein family protein</fullName>
    </submittedName>
</protein>
<dbReference type="CDD" id="cd05379">
    <property type="entry name" value="CAP_bacterial"/>
    <property type="match status" value="1"/>
</dbReference>
<proteinExistence type="predicted"/>
<dbReference type="Gene3D" id="3.40.33.10">
    <property type="entry name" value="CAP"/>
    <property type="match status" value="1"/>
</dbReference>
<evidence type="ECO:0000256" key="1">
    <source>
        <dbReference type="SAM" id="MobiDB-lite"/>
    </source>
</evidence>
<feature type="region of interest" description="Disordered" evidence="1">
    <location>
        <begin position="147"/>
        <end position="324"/>
    </location>
</feature>
<accession>A0A1X7BQM6</accession>
<feature type="compositionally biased region" description="Acidic residues" evidence="1">
    <location>
        <begin position="285"/>
        <end position="295"/>
    </location>
</feature>
<keyword evidence="4" id="KW-1185">Reference proteome</keyword>
<dbReference type="RefSeq" id="WP_085799893.1">
    <property type="nucleotide sequence ID" value="NZ_FWXB01000005.1"/>
</dbReference>
<reference evidence="3 4" key="1">
    <citation type="submission" date="2017-03" db="EMBL/GenBank/DDBJ databases">
        <authorList>
            <person name="Afonso C.L."/>
            <person name="Miller P.J."/>
            <person name="Scott M.A."/>
            <person name="Spackman E."/>
            <person name="Goraichik I."/>
            <person name="Dimitrov K.M."/>
            <person name="Suarez D.L."/>
            <person name="Swayne D.E."/>
        </authorList>
    </citation>
    <scope>NUCLEOTIDE SEQUENCE [LARGE SCALE GENOMIC DNA]</scope>
    <source>
        <strain evidence="3 4">CECT 7745</strain>
    </source>
</reference>
<dbReference type="OrthoDB" id="419320at2"/>
<dbReference type="AlphaFoldDB" id="A0A1X7BQM6"/>
<dbReference type="SUPFAM" id="SSF55797">
    <property type="entry name" value="PR-1-like"/>
    <property type="match status" value="1"/>
</dbReference>
<organism evidence="3 4">
    <name type="scientific">Roseovarius aestuarii</name>
    <dbReference type="NCBI Taxonomy" id="475083"/>
    <lineage>
        <taxon>Bacteria</taxon>
        <taxon>Pseudomonadati</taxon>
        <taxon>Pseudomonadota</taxon>
        <taxon>Alphaproteobacteria</taxon>
        <taxon>Rhodobacterales</taxon>
        <taxon>Roseobacteraceae</taxon>
        <taxon>Roseovarius</taxon>
    </lineage>
</organism>
<dbReference type="InterPro" id="IPR014044">
    <property type="entry name" value="CAP_dom"/>
</dbReference>
<feature type="compositionally biased region" description="Acidic residues" evidence="1">
    <location>
        <begin position="168"/>
        <end position="247"/>
    </location>
</feature>
<dbReference type="PANTHER" id="PTHR31157:SF1">
    <property type="entry name" value="SCP DOMAIN-CONTAINING PROTEIN"/>
    <property type="match status" value="1"/>
</dbReference>
<evidence type="ECO:0000313" key="4">
    <source>
        <dbReference type="Proteomes" id="UP000193224"/>
    </source>
</evidence>
<dbReference type="EMBL" id="FWXB01000005">
    <property type="protein sequence ID" value="SMC11932.1"/>
    <property type="molecule type" value="Genomic_DNA"/>
</dbReference>
<evidence type="ECO:0000313" key="3">
    <source>
        <dbReference type="EMBL" id="SMC11932.1"/>
    </source>
</evidence>
<dbReference type="PANTHER" id="PTHR31157">
    <property type="entry name" value="SCP DOMAIN-CONTAINING PROTEIN"/>
    <property type="match status" value="1"/>
</dbReference>